<proteinExistence type="inferred from homology"/>
<dbReference type="Pfam" id="PF14322">
    <property type="entry name" value="SusD-like_3"/>
    <property type="match status" value="1"/>
</dbReference>
<dbReference type="OrthoDB" id="5694214at2"/>
<keyword evidence="4" id="KW-0472">Membrane</keyword>
<comment type="similarity">
    <text evidence="2">Belongs to the SusD family.</text>
</comment>
<name>A0A1H1Y6Q7_MUCMA</name>
<dbReference type="Gene3D" id="1.25.40.390">
    <property type="match status" value="1"/>
</dbReference>
<evidence type="ECO:0000313" key="9">
    <source>
        <dbReference type="Proteomes" id="UP000199679"/>
    </source>
</evidence>
<feature type="domain" description="SusD-like N-terminal" evidence="7">
    <location>
        <begin position="101"/>
        <end position="229"/>
    </location>
</feature>
<dbReference type="GO" id="GO:0009279">
    <property type="term" value="C:cell outer membrane"/>
    <property type="evidence" value="ECO:0007669"/>
    <property type="project" value="UniProtKB-SubCell"/>
</dbReference>
<evidence type="ECO:0000256" key="5">
    <source>
        <dbReference type="ARBA" id="ARBA00023237"/>
    </source>
</evidence>
<dbReference type="RefSeq" id="WP_091373422.1">
    <property type="nucleotide sequence ID" value="NZ_LT629740.1"/>
</dbReference>
<keyword evidence="9" id="KW-1185">Reference proteome</keyword>
<evidence type="ECO:0000313" key="8">
    <source>
        <dbReference type="EMBL" id="SDT17198.1"/>
    </source>
</evidence>
<evidence type="ECO:0000256" key="4">
    <source>
        <dbReference type="ARBA" id="ARBA00023136"/>
    </source>
</evidence>
<dbReference type="InterPro" id="IPR011990">
    <property type="entry name" value="TPR-like_helical_dom_sf"/>
</dbReference>
<keyword evidence="5" id="KW-0998">Cell outer membrane</keyword>
<gene>
    <name evidence="8" type="ORF">SAMN05216490_2649</name>
</gene>
<evidence type="ECO:0000256" key="3">
    <source>
        <dbReference type="ARBA" id="ARBA00022729"/>
    </source>
</evidence>
<reference evidence="8 9" key="1">
    <citation type="submission" date="2016-10" db="EMBL/GenBank/DDBJ databases">
        <authorList>
            <person name="de Groot N.N."/>
        </authorList>
    </citation>
    <scope>NUCLEOTIDE SEQUENCE [LARGE SCALE GENOMIC DNA]</scope>
    <source>
        <strain evidence="8 9">MP1X4</strain>
    </source>
</reference>
<comment type="subcellular location">
    <subcellularLocation>
        <location evidence="1">Cell outer membrane</location>
    </subcellularLocation>
</comment>
<dbReference type="InterPro" id="IPR033985">
    <property type="entry name" value="SusD-like_N"/>
</dbReference>
<keyword evidence="3" id="KW-0732">Signal</keyword>
<dbReference type="SUPFAM" id="SSF48452">
    <property type="entry name" value="TPR-like"/>
    <property type="match status" value="1"/>
</dbReference>
<dbReference type="STRING" id="652787.SAMN05216490_2649"/>
<dbReference type="AlphaFoldDB" id="A0A1H1Y6Q7"/>
<evidence type="ECO:0000256" key="1">
    <source>
        <dbReference type="ARBA" id="ARBA00004442"/>
    </source>
</evidence>
<evidence type="ECO:0000256" key="2">
    <source>
        <dbReference type="ARBA" id="ARBA00006275"/>
    </source>
</evidence>
<protein>
    <submittedName>
        <fullName evidence="8">Starch-binding associating with outer membrane</fullName>
    </submittedName>
</protein>
<dbReference type="Proteomes" id="UP000199679">
    <property type="component" value="Chromosome I"/>
</dbReference>
<sequence>MKKLYNISFAILIISALLYSGCKKVLDKGPLTTYTGQLVFSDSTLAVEYLNSIYSNNLPTWAGNGGANSTIASASVGTLTEENQGSNIFVLGTVVSSSVTDIGTGNSATNNYGKIRALNDFISNLASSPIAIGTKNRFKAQALFWRAYRYFDLVRLYGGVPLVLTPLPVVGTAAKQAALLPRNTTTQTFNQIVADLDTAIMYLPGNWPAIDYGRITKGAAQAFLGRVLLTWASPQFNPTNDMSRWQVAYQASTDAITTLSSHGYGLYPKEDVTMWTTEGPGASGPANSEAVMVTEFNTDNSSSNTEDNNTYTASNIPKALGGGGANNPTWDEVQAFPMLDGKAPGASTKYPYDPVHFFDNRDPRFNQTIAYNGCLWPLEGNATNRLWTYYYFTNSSNTATKTTEPVGASSSGFYCRKAVDPAISATNLPYSGTDWQEIRYAEVILNQAEAAAMIGNSSTAYADLVAIRQRAGIEAGDGMYGLTAGLTGTDLAMAVLFERQIEFAYEGKRYWDLRRWKLLESTLNGKKRQGVTFLLQPSTTSGQANTDYLLNNRDAMAQASLDNVYTNYFSYVPMTVGAGSTLGELKYLDSQAITYQTADYFFGIPLATIQNDPNIQQNNTWGGSFDPLK</sequence>
<dbReference type="EMBL" id="LT629740">
    <property type="protein sequence ID" value="SDT17198.1"/>
    <property type="molecule type" value="Genomic_DNA"/>
</dbReference>
<dbReference type="InterPro" id="IPR012944">
    <property type="entry name" value="SusD_RagB_dom"/>
</dbReference>
<evidence type="ECO:0000259" key="7">
    <source>
        <dbReference type="Pfam" id="PF14322"/>
    </source>
</evidence>
<feature type="domain" description="RagB/SusD" evidence="6">
    <location>
        <begin position="289"/>
        <end position="621"/>
    </location>
</feature>
<dbReference type="Pfam" id="PF07980">
    <property type="entry name" value="SusD_RagB"/>
    <property type="match status" value="1"/>
</dbReference>
<evidence type="ECO:0000259" key="6">
    <source>
        <dbReference type="Pfam" id="PF07980"/>
    </source>
</evidence>
<organism evidence="8 9">
    <name type="scientific">Mucilaginibacter mallensis</name>
    <dbReference type="NCBI Taxonomy" id="652787"/>
    <lineage>
        <taxon>Bacteria</taxon>
        <taxon>Pseudomonadati</taxon>
        <taxon>Bacteroidota</taxon>
        <taxon>Sphingobacteriia</taxon>
        <taxon>Sphingobacteriales</taxon>
        <taxon>Sphingobacteriaceae</taxon>
        <taxon>Mucilaginibacter</taxon>
    </lineage>
</organism>
<accession>A0A1H1Y6Q7</accession>